<dbReference type="InterPro" id="IPR000462">
    <property type="entry name" value="CDP-OH_P_trans"/>
</dbReference>
<reference evidence="20" key="2">
    <citation type="submission" date="2020-09" db="EMBL/GenBank/DDBJ databases">
        <authorList>
            <person name="Sun Q."/>
            <person name="Ohkuma M."/>
        </authorList>
    </citation>
    <scope>NUCLEOTIDE SEQUENCE</scope>
    <source>
        <strain evidence="20">JCM 18487</strain>
    </source>
</reference>
<evidence type="ECO:0000256" key="9">
    <source>
        <dbReference type="ARBA" id="ARBA00022679"/>
    </source>
</evidence>
<keyword evidence="10 19" id="KW-0812">Transmembrane</keyword>
<evidence type="ECO:0000256" key="5">
    <source>
        <dbReference type="ARBA" id="ARBA00010441"/>
    </source>
</evidence>
<evidence type="ECO:0000256" key="7">
    <source>
        <dbReference type="ARBA" id="ARBA00014944"/>
    </source>
</evidence>
<dbReference type="GO" id="GO:0008444">
    <property type="term" value="F:CDP-diacylglycerol-glycerol-3-phosphate 3-phosphatidyltransferase activity"/>
    <property type="evidence" value="ECO:0007669"/>
    <property type="project" value="UniProtKB-UniRule"/>
</dbReference>
<name>A0A917NPS7_9BACL</name>
<evidence type="ECO:0000256" key="15">
    <source>
        <dbReference type="ARBA" id="ARBA00023264"/>
    </source>
</evidence>
<keyword evidence="9 18" id="KW-0808">Transferase</keyword>
<evidence type="ECO:0000256" key="12">
    <source>
        <dbReference type="ARBA" id="ARBA00023098"/>
    </source>
</evidence>
<sequence length="178" mass="20062">MNLPNTLTLFRLLLIPFYLWSFYSTPSPHKVGALFVLLVAGLTDILDGYIARKRNAQTQAGQLLDPLADKLMMVAVLFSLIQSNRVPWGAAGLLVLRDAAMILGGVFFYFQGKRAVPKANWWGKTSTILYYITICAVMLAWPAPWVAEWLLWITVCQSYLATFLYVASMQIISVRRVL</sequence>
<keyword evidence="8" id="KW-0444">Lipid biosynthesis</keyword>
<keyword evidence="13 19" id="KW-0472">Membrane</keyword>
<dbReference type="Gene3D" id="1.20.120.1760">
    <property type="match status" value="1"/>
</dbReference>
<dbReference type="PANTHER" id="PTHR14269">
    <property type="entry name" value="CDP-DIACYLGLYCEROL--GLYCEROL-3-PHOSPHATE 3-PHOSPHATIDYLTRANSFERASE-RELATED"/>
    <property type="match status" value="1"/>
</dbReference>
<evidence type="ECO:0000256" key="11">
    <source>
        <dbReference type="ARBA" id="ARBA00022989"/>
    </source>
</evidence>
<dbReference type="PROSITE" id="PS00379">
    <property type="entry name" value="CDP_ALCOHOL_P_TRANSF"/>
    <property type="match status" value="1"/>
</dbReference>
<evidence type="ECO:0000313" key="21">
    <source>
        <dbReference type="Proteomes" id="UP000637695"/>
    </source>
</evidence>
<feature type="transmembrane region" description="Helical" evidence="19">
    <location>
        <begin position="149"/>
        <end position="167"/>
    </location>
</feature>
<dbReference type="InterPro" id="IPR043130">
    <property type="entry name" value="CDP-OH_PTrfase_TM_dom"/>
</dbReference>
<feature type="transmembrane region" description="Helical" evidence="19">
    <location>
        <begin position="88"/>
        <end position="110"/>
    </location>
</feature>
<evidence type="ECO:0000256" key="13">
    <source>
        <dbReference type="ARBA" id="ARBA00023136"/>
    </source>
</evidence>
<comment type="function">
    <text evidence="1">This protein catalyzes the committed step to the synthesis of the acidic phospholipids.</text>
</comment>
<dbReference type="PANTHER" id="PTHR14269:SF62">
    <property type="entry name" value="CDP-DIACYLGLYCEROL--GLYCEROL-3-PHOSPHATE 3-PHOSPHATIDYLTRANSFERASE 1, CHLOROPLASTIC"/>
    <property type="match status" value="1"/>
</dbReference>
<dbReference type="EC" id="2.7.8.5" evidence="6 17"/>
<protein>
    <recommendedName>
        <fullName evidence="7 17">CDP-diacylglycerol--glycerol-3-phosphate 3-phosphatidyltransferase</fullName>
        <ecNumber evidence="6 17">2.7.8.5</ecNumber>
    </recommendedName>
</protein>
<evidence type="ECO:0000256" key="10">
    <source>
        <dbReference type="ARBA" id="ARBA00022692"/>
    </source>
</evidence>
<keyword evidence="21" id="KW-1185">Reference proteome</keyword>
<dbReference type="GO" id="GO:0046474">
    <property type="term" value="P:glycerophospholipid biosynthetic process"/>
    <property type="evidence" value="ECO:0007669"/>
    <property type="project" value="TreeGrafter"/>
</dbReference>
<comment type="caution">
    <text evidence="20">The sequence shown here is derived from an EMBL/GenBank/DDBJ whole genome shotgun (WGS) entry which is preliminary data.</text>
</comment>
<evidence type="ECO:0000256" key="19">
    <source>
        <dbReference type="SAM" id="Phobius"/>
    </source>
</evidence>
<evidence type="ECO:0000256" key="14">
    <source>
        <dbReference type="ARBA" id="ARBA00023209"/>
    </source>
</evidence>
<dbReference type="NCBIfam" id="TIGR00560">
    <property type="entry name" value="pgsA"/>
    <property type="match status" value="1"/>
</dbReference>
<evidence type="ECO:0000256" key="17">
    <source>
        <dbReference type="NCBIfam" id="TIGR00560"/>
    </source>
</evidence>
<accession>A0A917NPS7</accession>
<dbReference type="RefSeq" id="WP_188883392.1">
    <property type="nucleotide sequence ID" value="NZ_BMOY01000058.1"/>
</dbReference>
<evidence type="ECO:0000256" key="6">
    <source>
        <dbReference type="ARBA" id="ARBA00013170"/>
    </source>
</evidence>
<comment type="catalytic activity">
    <reaction evidence="16">
        <text>a CDP-1,2-diacyl-sn-glycerol + sn-glycerol 3-phosphate = a 1,2-diacyl-sn-glycero-3-phospho-(1'-sn-glycero-3'-phosphate) + CMP + H(+)</text>
        <dbReference type="Rhea" id="RHEA:12593"/>
        <dbReference type="ChEBI" id="CHEBI:15378"/>
        <dbReference type="ChEBI" id="CHEBI:57597"/>
        <dbReference type="ChEBI" id="CHEBI:58332"/>
        <dbReference type="ChEBI" id="CHEBI:60110"/>
        <dbReference type="ChEBI" id="CHEBI:60377"/>
        <dbReference type="EC" id="2.7.8.5"/>
    </reaction>
</comment>
<comment type="pathway">
    <text evidence="3">Phospholipid metabolism; phosphatidylglycerol biosynthesis; phosphatidylglycerol from CDP-diacylglycerol: step 1/2.</text>
</comment>
<comment type="subcellular location">
    <subcellularLocation>
        <location evidence="2">Membrane</location>
        <topology evidence="2">Multi-pass membrane protein</topology>
    </subcellularLocation>
</comment>
<proteinExistence type="inferred from homology"/>
<feature type="transmembrane region" description="Helical" evidence="19">
    <location>
        <begin position="7"/>
        <end position="25"/>
    </location>
</feature>
<evidence type="ECO:0000256" key="18">
    <source>
        <dbReference type="RuleBase" id="RU003750"/>
    </source>
</evidence>
<comment type="pathway">
    <text evidence="4">Lipid metabolism.</text>
</comment>
<evidence type="ECO:0000256" key="16">
    <source>
        <dbReference type="ARBA" id="ARBA00048586"/>
    </source>
</evidence>
<keyword evidence="15" id="KW-1208">Phospholipid metabolism</keyword>
<comment type="similarity">
    <text evidence="5 18">Belongs to the CDP-alcohol phosphatidyltransferase class-I family.</text>
</comment>
<dbReference type="AlphaFoldDB" id="A0A917NPS7"/>
<evidence type="ECO:0000256" key="2">
    <source>
        <dbReference type="ARBA" id="ARBA00004141"/>
    </source>
</evidence>
<gene>
    <name evidence="20" type="primary">pgsA</name>
    <name evidence="20" type="ORF">GCM10010885_23770</name>
</gene>
<evidence type="ECO:0000256" key="8">
    <source>
        <dbReference type="ARBA" id="ARBA00022516"/>
    </source>
</evidence>
<dbReference type="Proteomes" id="UP000637695">
    <property type="component" value="Unassembled WGS sequence"/>
</dbReference>
<reference evidence="20" key="1">
    <citation type="journal article" date="2014" name="Int. J. Syst. Evol. Microbiol.">
        <title>Complete genome sequence of Corynebacterium casei LMG S-19264T (=DSM 44701T), isolated from a smear-ripened cheese.</title>
        <authorList>
            <consortium name="US DOE Joint Genome Institute (JGI-PGF)"/>
            <person name="Walter F."/>
            <person name="Albersmeier A."/>
            <person name="Kalinowski J."/>
            <person name="Ruckert C."/>
        </authorList>
    </citation>
    <scope>NUCLEOTIDE SEQUENCE</scope>
    <source>
        <strain evidence="20">JCM 18487</strain>
    </source>
</reference>
<keyword evidence="11 19" id="KW-1133">Transmembrane helix</keyword>
<evidence type="ECO:0000256" key="3">
    <source>
        <dbReference type="ARBA" id="ARBA00005042"/>
    </source>
</evidence>
<dbReference type="InterPro" id="IPR050324">
    <property type="entry name" value="CDP-alcohol_PTase-I"/>
</dbReference>
<evidence type="ECO:0000256" key="4">
    <source>
        <dbReference type="ARBA" id="ARBA00005189"/>
    </source>
</evidence>
<organism evidence="20 21">
    <name type="scientific">Alicyclobacillus cellulosilyticus</name>
    <dbReference type="NCBI Taxonomy" id="1003997"/>
    <lineage>
        <taxon>Bacteria</taxon>
        <taxon>Bacillati</taxon>
        <taxon>Bacillota</taxon>
        <taxon>Bacilli</taxon>
        <taxon>Bacillales</taxon>
        <taxon>Alicyclobacillaceae</taxon>
        <taxon>Alicyclobacillus</taxon>
    </lineage>
</organism>
<dbReference type="Pfam" id="PF01066">
    <property type="entry name" value="CDP-OH_P_transf"/>
    <property type="match status" value="1"/>
</dbReference>
<feature type="transmembrane region" description="Helical" evidence="19">
    <location>
        <begin position="122"/>
        <end position="143"/>
    </location>
</feature>
<evidence type="ECO:0000256" key="1">
    <source>
        <dbReference type="ARBA" id="ARBA00003973"/>
    </source>
</evidence>
<dbReference type="EMBL" id="BMOY01000058">
    <property type="protein sequence ID" value="GGJ13690.1"/>
    <property type="molecule type" value="Genomic_DNA"/>
</dbReference>
<dbReference type="PIRSF" id="PIRSF000847">
    <property type="entry name" value="Phos_ph_gly_syn"/>
    <property type="match status" value="1"/>
</dbReference>
<keyword evidence="14" id="KW-0594">Phospholipid biosynthesis</keyword>
<evidence type="ECO:0000313" key="20">
    <source>
        <dbReference type="EMBL" id="GGJ13690.1"/>
    </source>
</evidence>
<keyword evidence="12" id="KW-0443">Lipid metabolism</keyword>
<dbReference type="InterPro" id="IPR048254">
    <property type="entry name" value="CDP_ALCOHOL_P_TRANSF_CS"/>
</dbReference>
<dbReference type="InterPro" id="IPR004570">
    <property type="entry name" value="Phosphatidylglycerol_P_synth"/>
</dbReference>
<dbReference type="GO" id="GO:0016020">
    <property type="term" value="C:membrane"/>
    <property type="evidence" value="ECO:0007669"/>
    <property type="project" value="UniProtKB-SubCell"/>
</dbReference>